<evidence type="ECO:0000256" key="5">
    <source>
        <dbReference type="ARBA" id="ARBA00023136"/>
    </source>
</evidence>
<evidence type="ECO:0000313" key="9">
    <source>
        <dbReference type="Proteomes" id="UP001501475"/>
    </source>
</evidence>
<proteinExistence type="inferred from homology"/>
<feature type="transmembrane region" description="Helical" evidence="7">
    <location>
        <begin position="40"/>
        <end position="64"/>
    </location>
</feature>
<sequence length="236" mass="23854">MHPAARRATAEGIGTATLVAAVVGSGIMATRLTADVGLQLLINAVATVGALAVLIWSLGPISGAHFNPAVTLVATARAEMRRSEAGLYIAAQILGALLGAVVAHVMFELPAVTLATKQRTGLGQWLGEIVATAGLLALIGALTRTGLGRLGPALVPAWIGAAYFFTSSTSFANPAVTIGRAITDSFSGIAPGDVPGFIVAQLLGAALGAALTEVFYPRAGTPEPLDLPAPVHDHQP</sequence>
<comment type="caution">
    <text evidence="8">The sequence shown here is derived from an EMBL/GenBank/DDBJ whole genome shotgun (WGS) entry which is preliminary data.</text>
</comment>
<accession>A0ABP4XAP7</accession>
<protein>
    <submittedName>
        <fullName evidence="8">Aquaglyceroporin AqpS</fullName>
    </submittedName>
</protein>
<dbReference type="PRINTS" id="PR00783">
    <property type="entry name" value="MINTRINSICP"/>
</dbReference>
<dbReference type="InterPro" id="IPR034294">
    <property type="entry name" value="Aquaporin_transptr"/>
</dbReference>
<dbReference type="PANTHER" id="PTHR45724:SF13">
    <property type="entry name" value="AQUAPORIN NIP1-1-RELATED"/>
    <property type="match status" value="1"/>
</dbReference>
<dbReference type="PANTHER" id="PTHR45724">
    <property type="entry name" value="AQUAPORIN NIP2-1"/>
    <property type="match status" value="1"/>
</dbReference>
<dbReference type="Proteomes" id="UP001501475">
    <property type="component" value="Unassembled WGS sequence"/>
</dbReference>
<dbReference type="InterPro" id="IPR000425">
    <property type="entry name" value="MIP"/>
</dbReference>
<evidence type="ECO:0000256" key="1">
    <source>
        <dbReference type="ARBA" id="ARBA00004141"/>
    </source>
</evidence>
<keyword evidence="3 6" id="KW-0812">Transmembrane</keyword>
<keyword evidence="5 7" id="KW-0472">Membrane</keyword>
<organism evidence="8 9">
    <name type="scientific">Nostocoides vanveenii</name>
    <dbReference type="NCBI Taxonomy" id="330835"/>
    <lineage>
        <taxon>Bacteria</taxon>
        <taxon>Bacillati</taxon>
        <taxon>Actinomycetota</taxon>
        <taxon>Actinomycetes</taxon>
        <taxon>Micrococcales</taxon>
        <taxon>Intrasporangiaceae</taxon>
        <taxon>Nostocoides</taxon>
    </lineage>
</organism>
<evidence type="ECO:0000256" key="2">
    <source>
        <dbReference type="ARBA" id="ARBA00022448"/>
    </source>
</evidence>
<keyword evidence="2 6" id="KW-0813">Transport</keyword>
<dbReference type="EMBL" id="BAAAPN010000104">
    <property type="protein sequence ID" value="GAA1775581.1"/>
    <property type="molecule type" value="Genomic_DNA"/>
</dbReference>
<dbReference type="Gene3D" id="1.20.1080.10">
    <property type="entry name" value="Glycerol uptake facilitator protein"/>
    <property type="match status" value="2"/>
</dbReference>
<dbReference type="Pfam" id="PF00230">
    <property type="entry name" value="MIP"/>
    <property type="match status" value="2"/>
</dbReference>
<feature type="transmembrane region" description="Helical" evidence="7">
    <location>
        <begin position="85"/>
        <end position="107"/>
    </location>
</feature>
<feature type="transmembrane region" description="Helical" evidence="7">
    <location>
        <begin position="154"/>
        <end position="176"/>
    </location>
</feature>
<feature type="transmembrane region" description="Helical" evidence="7">
    <location>
        <begin position="196"/>
        <end position="216"/>
    </location>
</feature>
<keyword evidence="4 7" id="KW-1133">Transmembrane helix</keyword>
<evidence type="ECO:0000256" key="4">
    <source>
        <dbReference type="ARBA" id="ARBA00022989"/>
    </source>
</evidence>
<keyword evidence="9" id="KW-1185">Reference proteome</keyword>
<feature type="transmembrane region" description="Helical" evidence="7">
    <location>
        <begin position="122"/>
        <end position="142"/>
    </location>
</feature>
<dbReference type="SUPFAM" id="SSF81338">
    <property type="entry name" value="Aquaporin-like"/>
    <property type="match status" value="1"/>
</dbReference>
<dbReference type="InterPro" id="IPR023271">
    <property type="entry name" value="Aquaporin-like"/>
</dbReference>
<comment type="subcellular location">
    <subcellularLocation>
        <location evidence="1">Membrane</location>
        <topology evidence="1">Multi-pass membrane protein</topology>
    </subcellularLocation>
</comment>
<comment type="similarity">
    <text evidence="6">Belongs to the MIP/aquaporin (TC 1.A.8) family.</text>
</comment>
<gene>
    <name evidence="8" type="primary">aqpS</name>
    <name evidence="8" type="ORF">GCM10009810_35830</name>
</gene>
<evidence type="ECO:0000256" key="6">
    <source>
        <dbReference type="RuleBase" id="RU000477"/>
    </source>
</evidence>
<reference evidence="9" key="1">
    <citation type="journal article" date="2019" name="Int. J. Syst. Evol. Microbiol.">
        <title>The Global Catalogue of Microorganisms (GCM) 10K type strain sequencing project: providing services to taxonomists for standard genome sequencing and annotation.</title>
        <authorList>
            <consortium name="The Broad Institute Genomics Platform"/>
            <consortium name="The Broad Institute Genome Sequencing Center for Infectious Disease"/>
            <person name="Wu L."/>
            <person name="Ma J."/>
        </authorList>
    </citation>
    <scope>NUCLEOTIDE SEQUENCE [LARGE SCALE GENOMIC DNA]</scope>
    <source>
        <strain evidence="9">JCM 15591</strain>
    </source>
</reference>
<name>A0ABP4XAP7_9MICO</name>
<dbReference type="RefSeq" id="WP_344068942.1">
    <property type="nucleotide sequence ID" value="NZ_BAAAPN010000104.1"/>
</dbReference>
<evidence type="ECO:0000256" key="7">
    <source>
        <dbReference type="SAM" id="Phobius"/>
    </source>
</evidence>
<feature type="transmembrane region" description="Helical" evidence="7">
    <location>
        <begin position="12"/>
        <end position="34"/>
    </location>
</feature>
<evidence type="ECO:0000256" key="3">
    <source>
        <dbReference type="ARBA" id="ARBA00022692"/>
    </source>
</evidence>
<evidence type="ECO:0000313" key="8">
    <source>
        <dbReference type="EMBL" id="GAA1775581.1"/>
    </source>
</evidence>